<dbReference type="Pfam" id="PF15481">
    <property type="entry name" value="CPG4"/>
    <property type="match status" value="1"/>
</dbReference>
<feature type="domain" description="Chondroitin proteoglycan 4" evidence="2">
    <location>
        <begin position="27"/>
        <end position="116"/>
    </location>
</feature>
<dbReference type="AlphaFoldDB" id="A0AA36DQI7"/>
<sequence>MISALLVVFLLKGIAAEEQQEEEKPSECLKKCIGPIAKIERSFEYLFNHYEKVCDTLETGAFCARKCERKDVEKFHQFTTFYRVHCVDYEEDLEPHLPCLAKVAKEADQVCRDRCHKAYKVEKTDEKEKQMKKSCLNLECSTVCYFQEFSEECPEAKDALLKLNIGQIHSLALTIHPISFERMTQECRNVHDTDHMKKKMLGLED</sequence>
<dbReference type="EMBL" id="CATQJL010000001">
    <property type="protein sequence ID" value="CAJ0591986.1"/>
    <property type="molecule type" value="Genomic_DNA"/>
</dbReference>
<feature type="chain" id="PRO_5041449610" description="Chondroitin proteoglycan 4 domain-containing protein" evidence="1">
    <location>
        <begin position="17"/>
        <end position="205"/>
    </location>
</feature>
<organism evidence="3 4">
    <name type="scientific">Cylicocyclus nassatus</name>
    <name type="common">Nematode worm</name>
    <dbReference type="NCBI Taxonomy" id="53992"/>
    <lineage>
        <taxon>Eukaryota</taxon>
        <taxon>Metazoa</taxon>
        <taxon>Ecdysozoa</taxon>
        <taxon>Nematoda</taxon>
        <taxon>Chromadorea</taxon>
        <taxon>Rhabditida</taxon>
        <taxon>Rhabditina</taxon>
        <taxon>Rhabditomorpha</taxon>
        <taxon>Strongyloidea</taxon>
        <taxon>Strongylidae</taxon>
        <taxon>Cylicocyclus</taxon>
    </lineage>
</organism>
<dbReference type="InterPro" id="IPR029153">
    <property type="entry name" value="CPG4"/>
</dbReference>
<evidence type="ECO:0000256" key="1">
    <source>
        <dbReference type="SAM" id="SignalP"/>
    </source>
</evidence>
<gene>
    <name evidence="3" type="ORF">CYNAS_LOCUS3969</name>
</gene>
<dbReference type="Proteomes" id="UP001176961">
    <property type="component" value="Unassembled WGS sequence"/>
</dbReference>
<comment type="caution">
    <text evidence="3">The sequence shown here is derived from an EMBL/GenBank/DDBJ whole genome shotgun (WGS) entry which is preliminary data.</text>
</comment>
<evidence type="ECO:0000313" key="4">
    <source>
        <dbReference type="Proteomes" id="UP001176961"/>
    </source>
</evidence>
<protein>
    <recommendedName>
        <fullName evidence="2">Chondroitin proteoglycan 4 domain-containing protein</fullName>
    </recommendedName>
</protein>
<evidence type="ECO:0000313" key="3">
    <source>
        <dbReference type="EMBL" id="CAJ0591986.1"/>
    </source>
</evidence>
<keyword evidence="4" id="KW-1185">Reference proteome</keyword>
<feature type="signal peptide" evidence="1">
    <location>
        <begin position="1"/>
        <end position="16"/>
    </location>
</feature>
<proteinExistence type="predicted"/>
<reference evidence="3" key="1">
    <citation type="submission" date="2023-07" db="EMBL/GenBank/DDBJ databases">
        <authorList>
            <consortium name="CYATHOMIX"/>
        </authorList>
    </citation>
    <scope>NUCLEOTIDE SEQUENCE</scope>
    <source>
        <strain evidence="3">N/A</strain>
    </source>
</reference>
<name>A0AA36DQI7_CYLNA</name>
<keyword evidence="1" id="KW-0732">Signal</keyword>
<accession>A0AA36DQI7</accession>
<evidence type="ECO:0000259" key="2">
    <source>
        <dbReference type="Pfam" id="PF15481"/>
    </source>
</evidence>